<sequence>MACENRLKKGLRDGIPIALGYLSVSFTFGMAAAAGDLPTAYALAVSMTNLTSAGQFAGLSLLLAGGSYAEMALTQFVVNLRYALMSVSLSQKLDKSVRLLDRLLIAFGNTDEIFAVATGQGKPVGSRYMFGLIAMPYVGWALGTFLGAAAASLLPASLRSALGIAIYGMFLAIFIPPMKKSGAVAAVVLTAAALSCAFCYIPALQAVSSGFVIILCAVSAAAVGALIKPVPETEGAP</sequence>
<evidence type="ECO:0000313" key="10">
    <source>
        <dbReference type="Proteomes" id="UP000824071"/>
    </source>
</evidence>
<comment type="similarity">
    <text evidence="2">Belongs to the AzlC family.</text>
</comment>
<keyword evidence="3" id="KW-0813">Transport</keyword>
<accession>A0A9D1IDY2</accession>
<protein>
    <submittedName>
        <fullName evidence="9">AzlC family ABC transporter permease</fullName>
    </submittedName>
</protein>
<feature type="transmembrane region" description="Helical" evidence="8">
    <location>
        <begin position="209"/>
        <end position="227"/>
    </location>
</feature>
<dbReference type="PANTHER" id="PTHR34979">
    <property type="entry name" value="INNER MEMBRANE PROTEIN YGAZ"/>
    <property type="match status" value="1"/>
</dbReference>
<proteinExistence type="inferred from homology"/>
<reference evidence="9" key="2">
    <citation type="journal article" date="2021" name="PeerJ">
        <title>Extensive microbial diversity within the chicken gut microbiome revealed by metagenomics and culture.</title>
        <authorList>
            <person name="Gilroy R."/>
            <person name="Ravi A."/>
            <person name="Getino M."/>
            <person name="Pursley I."/>
            <person name="Horton D.L."/>
            <person name="Alikhan N.F."/>
            <person name="Baker D."/>
            <person name="Gharbi K."/>
            <person name="Hall N."/>
            <person name="Watson M."/>
            <person name="Adriaenssens E.M."/>
            <person name="Foster-Nyarko E."/>
            <person name="Jarju S."/>
            <person name="Secka A."/>
            <person name="Antonio M."/>
            <person name="Oren A."/>
            <person name="Chaudhuri R.R."/>
            <person name="La Ragione R."/>
            <person name="Hildebrand F."/>
            <person name="Pallen M.J."/>
        </authorList>
    </citation>
    <scope>NUCLEOTIDE SEQUENCE</scope>
    <source>
        <strain evidence="9">ChiGjej1B1-19959</strain>
    </source>
</reference>
<name>A0A9D1IDY2_9FIRM</name>
<evidence type="ECO:0000256" key="3">
    <source>
        <dbReference type="ARBA" id="ARBA00022448"/>
    </source>
</evidence>
<dbReference type="Pfam" id="PF03591">
    <property type="entry name" value="AzlC"/>
    <property type="match status" value="1"/>
</dbReference>
<feature type="transmembrane region" description="Helical" evidence="8">
    <location>
        <begin position="128"/>
        <end position="150"/>
    </location>
</feature>
<evidence type="ECO:0000256" key="5">
    <source>
        <dbReference type="ARBA" id="ARBA00022692"/>
    </source>
</evidence>
<feature type="transmembrane region" description="Helical" evidence="8">
    <location>
        <begin position="156"/>
        <end position="175"/>
    </location>
</feature>
<feature type="transmembrane region" description="Helical" evidence="8">
    <location>
        <begin position="15"/>
        <end position="34"/>
    </location>
</feature>
<evidence type="ECO:0000256" key="2">
    <source>
        <dbReference type="ARBA" id="ARBA00010735"/>
    </source>
</evidence>
<keyword evidence="6 8" id="KW-1133">Transmembrane helix</keyword>
<evidence type="ECO:0000313" key="9">
    <source>
        <dbReference type="EMBL" id="HIU35522.1"/>
    </source>
</evidence>
<dbReference type="EMBL" id="DVMW01000024">
    <property type="protein sequence ID" value="HIU35522.1"/>
    <property type="molecule type" value="Genomic_DNA"/>
</dbReference>
<evidence type="ECO:0000256" key="1">
    <source>
        <dbReference type="ARBA" id="ARBA00004651"/>
    </source>
</evidence>
<dbReference type="GO" id="GO:1903785">
    <property type="term" value="P:L-valine transmembrane transport"/>
    <property type="evidence" value="ECO:0007669"/>
    <property type="project" value="TreeGrafter"/>
</dbReference>
<keyword evidence="7 8" id="KW-0472">Membrane</keyword>
<dbReference type="PANTHER" id="PTHR34979:SF1">
    <property type="entry name" value="INNER MEMBRANE PROTEIN YGAZ"/>
    <property type="match status" value="1"/>
</dbReference>
<comment type="subcellular location">
    <subcellularLocation>
        <location evidence="1">Cell membrane</location>
        <topology evidence="1">Multi-pass membrane protein</topology>
    </subcellularLocation>
</comment>
<evidence type="ECO:0000256" key="7">
    <source>
        <dbReference type="ARBA" id="ARBA00023136"/>
    </source>
</evidence>
<gene>
    <name evidence="9" type="ORF">IAC53_02805</name>
</gene>
<keyword evidence="4" id="KW-1003">Cell membrane</keyword>
<dbReference type="AlphaFoldDB" id="A0A9D1IDY2"/>
<reference evidence="9" key="1">
    <citation type="submission" date="2020-10" db="EMBL/GenBank/DDBJ databases">
        <authorList>
            <person name="Gilroy R."/>
        </authorList>
    </citation>
    <scope>NUCLEOTIDE SEQUENCE</scope>
    <source>
        <strain evidence="9">ChiGjej1B1-19959</strain>
    </source>
</reference>
<evidence type="ECO:0000256" key="8">
    <source>
        <dbReference type="SAM" id="Phobius"/>
    </source>
</evidence>
<dbReference type="GO" id="GO:0005886">
    <property type="term" value="C:plasma membrane"/>
    <property type="evidence" value="ECO:0007669"/>
    <property type="project" value="UniProtKB-SubCell"/>
</dbReference>
<keyword evidence="5 8" id="KW-0812">Transmembrane</keyword>
<feature type="transmembrane region" description="Helical" evidence="8">
    <location>
        <begin position="182"/>
        <end position="203"/>
    </location>
</feature>
<organism evidence="9 10">
    <name type="scientific">Candidatus Fimenecus excrementigallinarum</name>
    <dbReference type="NCBI Taxonomy" id="2840816"/>
    <lineage>
        <taxon>Bacteria</taxon>
        <taxon>Bacillati</taxon>
        <taxon>Bacillota</taxon>
        <taxon>Clostridia</taxon>
        <taxon>Candidatus Fimenecus</taxon>
    </lineage>
</organism>
<dbReference type="InterPro" id="IPR011606">
    <property type="entry name" value="Brnchd-chn_aa_trnsp_permease"/>
</dbReference>
<dbReference type="Proteomes" id="UP000824071">
    <property type="component" value="Unassembled WGS sequence"/>
</dbReference>
<evidence type="ECO:0000256" key="6">
    <source>
        <dbReference type="ARBA" id="ARBA00022989"/>
    </source>
</evidence>
<comment type="caution">
    <text evidence="9">The sequence shown here is derived from an EMBL/GenBank/DDBJ whole genome shotgun (WGS) entry which is preliminary data.</text>
</comment>
<evidence type="ECO:0000256" key="4">
    <source>
        <dbReference type="ARBA" id="ARBA00022475"/>
    </source>
</evidence>